<evidence type="ECO:0000259" key="1">
    <source>
        <dbReference type="PROSITE" id="PS50222"/>
    </source>
</evidence>
<accession>A0ABD2Q4P2</accession>
<dbReference type="Proteomes" id="UP001626550">
    <property type="component" value="Unassembled WGS sequence"/>
</dbReference>
<proteinExistence type="predicted"/>
<feature type="domain" description="EF-hand" evidence="1">
    <location>
        <begin position="32"/>
        <end position="67"/>
    </location>
</feature>
<name>A0ABD2Q4P2_9PLAT</name>
<dbReference type="SUPFAM" id="SSF47473">
    <property type="entry name" value="EF-hand"/>
    <property type="match status" value="1"/>
</dbReference>
<evidence type="ECO:0000313" key="3">
    <source>
        <dbReference type="Proteomes" id="UP001626550"/>
    </source>
</evidence>
<keyword evidence="3" id="KW-1185">Reference proteome</keyword>
<organism evidence="2 3">
    <name type="scientific">Cichlidogyrus casuarinus</name>
    <dbReference type="NCBI Taxonomy" id="1844966"/>
    <lineage>
        <taxon>Eukaryota</taxon>
        <taxon>Metazoa</taxon>
        <taxon>Spiralia</taxon>
        <taxon>Lophotrochozoa</taxon>
        <taxon>Platyhelminthes</taxon>
        <taxon>Monogenea</taxon>
        <taxon>Monopisthocotylea</taxon>
        <taxon>Dactylogyridea</taxon>
        <taxon>Ancyrocephalidae</taxon>
        <taxon>Cichlidogyrus</taxon>
    </lineage>
</organism>
<protein>
    <recommendedName>
        <fullName evidence="1">EF-hand domain-containing protein</fullName>
    </recommendedName>
</protein>
<dbReference type="AlphaFoldDB" id="A0ABD2Q4P2"/>
<reference evidence="2 3" key="1">
    <citation type="submission" date="2024-11" db="EMBL/GenBank/DDBJ databases">
        <title>Adaptive evolution of stress response genes in parasites aligns with host niche diversity.</title>
        <authorList>
            <person name="Hahn C."/>
            <person name="Resl P."/>
        </authorList>
    </citation>
    <scope>NUCLEOTIDE SEQUENCE [LARGE SCALE GENOMIC DNA]</scope>
    <source>
        <strain evidence="2">EGGRZ-B1_66</strain>
        <tissue evidence="2">Body</tissue>
    </source>
</reference>
<dbReference type="Pfam" id="PF13405">
    <property type="entry name" value="EF-hand_6"/>
    <property type="match status" value="1"/>
</dbReference>
<dbReference type="InterPro" id="IPR011992">
    <property type="entry name" value="EF-hand-dom_pair"/>
</dbReference>
<evidence type="ECO:0000313" key="2">
    <source>
        <dbReference type="EMBL" id="KAL3314112.1"/>
    </source>
</evidence>
<dbReference type="EMBL" id="JBJKFK010001093">
    <property type="protein sequence ID" value="KAL3314112.1"/>
    <property type="molecule type" value="Genomic_DNA"/>
</dbReference>
<gene>
    <name evidence="2" type="ORF">Ciccas_007273</name>
</gene>
<dbReference type="InterPro" id="IPR002048">
    <property type="entry name" value="EF_hand_dom"/>
</dbReference>
<dbReference type="PROSITE" id="PS50222">
    <property type="entry name" value="EF_HAND_2"/>
    <property type="match status" value="1"/>
</dbReference>
<comment type="caution">
    <text evidence="2">The sequence shown here is derived from an EMBL/GenBank/DDBJ whole genome shotgun (WGS) entry which is preliminary data.</text>
</comment>
<dbReference type="Gene3D" id="1.10.238.10">
    <property type="entry name" value="EF-hand"/>
    <property type="match status" value="1"/>
</dbReference>
<sequence length="70" mass="8382">MNQDYQLFIDADKDYNGRLTFVELSLHATKINHPNLANDWFAKYDREDKGYITIQDLKNVLRDKPDQNYM</sequence>